<comment type="caution">
    <text evidence="4">The sequence shown here is derived from an EMBL/GenBank/DDBJ whole genome shotgun (WGS) entry which is preliminary data.</text>
</comment>
<feature type="transmembrane region" description="Helical" evidence="1">
    <location>
        <begin position="81"/>
        <end position="102"/>
    </location>
</feature>
<keyword evidence="1" id="KW-0472">Membrane</keyword>
<evidence type="ECO:0000313" key="4">
    <source>
        <dbReference type="EMBL" id="RRD92197.1"/>
    </source>
</evidence>
<dbReference type="EMBL" id="RQYF01000013">
    <property type="protein sequence ID" value="RRD92197.1"/>
    <property type="molecule type" value="Genomic_DNA"/>
</dbReference>
<proteinExistence type="predicted"/>
<dbReference type="InterPro" id="IPR006860">
    <property type="entry name" value="FecR"/>
</dbReference>
<evidence type="ECO:0000259" key="2">
    <source>
        <dbReference type="Pfam" id="PF04773"/>
    </source>
</evidence>
<dbReference type="Pfam" id="PF16344">
    <property type="entry name" value="FecR_C"/>
    <property type="match status" value="1"/>
</dbReference>
<keyword evidence="1" id="KW-1133">Transmembrane helix</keyword>
<dbReference type="Proteomes" id="UP000279562">
    <property type="component" value="Unassembled WGS sequence"/>
</dbReference>
<dbReference type="Pfam" id="PF04773">
    <property type="entry name" value="FecR"/>
    <property type="match status" value="1"/>
</dbReference>
<dbReference type="Gene3D" id="2.60.120.1440">
    <property type="match status" value="1"/>
</dbReference>
<dbReference type="Gene3D" id="3.55.50.30">
    <property type="match status" value="1"/>
</dbReference>
<keyword evidence="1" id="KW-0812">Transmembrane</keyword>
<feature type="domain" description="FecR protein" evidence="2">
    <location>
        <begin position="119"/>
        <end position="207"/>
    </location>
</feature>
<protein>
    <submittedName>
        <fullName evidence="4">FecR family protein</fullName>
    </submittedName>
</protein>
<dbReference type="PANTHER" id="PTHR30273:SF2">
    <property type="entry name" value="PROTEIN FECR"/>
    <property type="match status" value="1"/>
</dbReference>
<evidence type="ECO:0000313" key="5">
    <source>
        <dbReference type="Proteomes" id="UP000279562"/>
    </source>
</evidence>
<gene>
    <name evidence="4" type="ORF">EII33_04765</name>
</gene>
<dbReference type="AlphaFoldDB" id="A0A3P2A9V1"/>
<sequence length="324" mass="37301">MKQNMTDYNVLIANYLEGHITPEGKDALMQWVRASKENEDCFVQMAKVWEESTIELQDKESARKAANMFFARMQAKKRRKLYRWVASSAAAVLLLLLGLQMWDAGLPFGERMLTVATCDSKKEVILPDSSIVWLNARSELTYPKKFGRKRRNVALKGEAFFDVRKDKKRPFSVNTLTMTVRVSGTTFVVTDREELPHAETVLETGKVDVTVKETGRKLEMQPDRQLIYNKKDKSTEMRVVNASDYTNWRKEYLLFENTPLRDVFIQLGKWYNISISCKTCSPKLLDTPVSFTLDNETVDDILSILQSITPLTWEKTGTNEITIE</sequence>
<dbReference type="RefSeq" id="WP_125238732.1">
    <property type="nucleotide sequence ID" value="NZ_RQYF01000013.1"/>
</dbReference>
<keyword evidence="5" id="KW-1185">Reference proteome</keyword>
<organism evidence="4 5">
    <name type="scientific">Prevotella heparinolytica</name>
    <dbReference type="NCBI Taxonomy" id="28113"/>
    <lineage>
        <taxon>Bacteria</taxon>
        <taxon>Pseudomonadati</taxon>
        <taxon>Bacteroidota</taxon>
        <taxon>Bacteroidia</taxon>
        <taxon>Bacteroidales</taxon>
        <taxon>Bacteroidaceae</taxon>
        <taxon>Bacteroides</taxon>
    </lineage>
</organism>
<dbReference type="PIRSF" id="PIRSF018266">
    <property type="entry name" value="FecR"/>
    <property type="match status" value="1"/>
</dbReference>
<dbReference type="InterPro" id="IPR012373">
    <property type="entry name" value="Ferrdict_sens_TM"/>
</dbReference>
<evidence type="ECO:0000259" key="3">
    <source>
        <dbReference type="Pfam" id="PF16344"/>
    </source>
</evidence>
<reference evidence="4 5" key="1">
    <citation type="submission" date="2018-11" db="EMBL/GenBank/DDBJ databases">
        <title>Genomes From Bacteria Associated with the Canine Oral Cavity: a Test Case for Automated Genome-Based Taxonomic Assignment.</title>
        <authorList>
            <person name="Coil D.A."/>
            <person name="Jospin G."/>
            <person name="Darling A.E."/>
            <person name="Wallis C."/>
            <person name="Davis I.J."/>
            <person name="Harris S."/>
            <person name="Eisen J.A."/>
            <person name="Holcombe L.J."/>
            <person name="O'Flynn C."/>
        </authorList>
    </citation>
    <scope>NUCLEOTIDE SEQUENCE [LARGE SCALE GENOMIC DNA]</scope>
    <source>
        <strain evidence="4 5">OH1047_COT-310</strain>
    </source>
</reference>
<evidence type="ECO:0000256" key="1">
    <source>
        <dbReference type="SAM" id="Phobius"/>
    </source>
</evidence>
<dbReference type="PANTHER" id="PTHR30273">
    <property type="entry name" value="PERIPLASMIC SIGNAL SENSOR AND SIGMA FACTOR ACTIVATOR FECR-RELATED"/>
    <property type="match status" value="1"/>
</dbReference>
<dbReference type="GO" id="GO:0016989">
    <property type="term" value="F:sigma factor antagonist activity"/>
    <property type="evidence" value="ECO:0007669"/>
    <property type="project" value="TreeGrafter"/>
</dbReference>
<feature type="domain" description="Protein FecR C-terminal" evidence="3">
    <location>
        <begin position="252"/>
        <end position="323"/>
    </location>
</feature>
<accession>A0A3P2A9V1</accession>
<dbReference type="InterPro" id="IPR032508">
    <property type="entry name" value="FecR_C"/>
</dbReference>
<name>A0A3P2A9V1_9BACE</name>